<dbReference type="InterPro" id="IPR000801">
    <property type="entry name" value="Esterase-like"/>
</dbReference>
<reference evidence="1 2" key="1">
    <citation type="submission" date="2016-05" db="EMBL/GenBank/DDBJ databases">
        <title>Paenibacillus sp. 1ZS3-15 nov., isolated from the rhizosphere soil.</title>
        <authorList>
            <person name="Zhang X.X."/>
            <person name="Zhang J."/>
        </authorList>
    </citation>
    <scope>NUCLEOTIDE SEQUENCE [LARGE SCALE GENOMIC DNA]</scope>
    <source>
        <strain evidence="1 2">1ZS3-15</strain>
    </source>
</reference>
<evidence type="ECO:0000313" key="1">
    <source>
        <dbReference type="EMBL" id="OAS17642.1"/>
    </source>
</evidence>
<evidence type="ECO:0000313" key="2">
    <source>
        <dbReference type="Proteomes" id="UP000078454"/>
    </source>
</evidence>
<accession>A0A198A901</accession>
<dbReference type="SUPFAM" id="SSF53474">
    <property type="entry name" value="alpha/beta-Hydrolases"/>
    <property type="match status" value="1"/>
</dbReference>
<organism evidence="1 2">
    <name type="scientific">Paenibacillus oryzisoli</name>
    <dbReference type="NCBI Taxonomy" id="1850517"/>
    <lineage>
        <taxon>Bacteria</taxon>
        <taxon>Bacillati</taxon>
        <taxon>Bacillota</taxon>
        <taxon>Bacilli</taxon>
        <taxon>Bacillales</taxon>
        <taxon>Paenibacillaceae</taxon>
        <taxon>Paenibacillus</taxon>
    </lineage>
</organism>
<dbReference type="EMBL" id="LYPB01000071">
    <property type="protein sequence ID" value="OAS17642.1"/>
    <property type="molecule type" value="Genomic_DNA"/>
</dbReference>
<name>A0A198A901_9BACL</name>
<dbReference type="RefSeq" id="WP_068665586.1">
    <property type="nucleotide sequence ID" value="NZ_LYPB01000071.1"/>
</dbReference>
<comment type="caution">
    <text evidence="1">The sequence shown here is derived from an EMBL/GenBank/DDBJ whole genome shotgun (WGS) entry which is preliminary data.</text>
</comment>
<dbReference type="InterPro" id="IPR029058">
    <property type="entry name" value="AB_hydrolase_fold"/>
</dbReference>
<dbReference type="STRING" id="1850517.A8708_15570"/>
<sequence length="243" mass="28107">MLDDSRLYKRTIVKDEVTSSLLGENRPLRIYLPPGYNELLSYPVIYCQDGEQFFNFGRIATTLTRLILDEDLEPAIVVGVDVNNAIRTSEYAPEGERHDTYCQFFAEELLPYVESRYPVRTERSERILAGDSLGGTVSLHLALDYPSLFCRVISLSGAFFDITRERIKQEDDLSWLEIYMLIGTDETDVTTERGTFDFVRENRLTHTFLQDKNATLHYIEKPGKHIWGFWQVEMPAALHYFLG</sequence>
<protein>
    <submittedName>
        <fullName evidence="1">Enterochelin esterase</fullName>
    </submittedName>
</protein>
<gene>
    <name evidence="1" type="ORF">A8708_15570</name>
</gene>
<dbReference type="PANTHER" id="PTHR48098">
    <property type="entry name" value="ENTEROCHELIN ESTERASE-RELATED"/>
    <property type="match status" value="1"/>
</dbReference>
<dbReference type="AlphaFoldDB" id="A0A198A901"/>
<dbReference type="Proteomes" id="UP000078454">
    <property type="component" value="Unassembled WGS sequence"/>
</dbReference>
<proteinExistence type="predicted"/>
<dbReference type="Gene3D" id="3.40.50.1820">
    <property type="entry name" value="alpha/beta hydrolase"/>
    <property type="match status" value="1"/>
</dbReference>
<dbReference type="InterPro" id="IPR050583">
    <property type="entry name" value="Mycobacterial_A85_antigen"/>
</dbReference>
<keyword evidence="2" id="KW-1185">Reference proteome</keyword>
<dbReference type="OrthoDB" id="9803578at2"/>
<dbReference type="Pfam" id="PF00756">
    <property type="entry name" value="Esterase"/>
    <property type="match status" value="1"/>
</dbReference>
<dbReference type="PANTHER" id="PTHR48098:SF3">
    <property type="entry name" value="IRON(III) ENTEROBACTIN ESTERASE"/>
    <property type="match status" value="1"/>
</dbReference>